<dbReference type="PROSITE" id="PS50002">
    <property type="entry name" value="SH3"/>
    <property type="match status" value="1"/>
</dbReference>
<dbReference type="CDD" id="cd16978">
    <property type="entry name" value="VHS_HSE1"/>
    <property type="match status" value="1"/>
</dbReference>
<evidence type="ECO:0000313" key="13">
    <source>
        <dbReference type="EMBL" id="KAF6052831.1"/>
    </source>
</evidence>
<sequence>MTTLDALINKATDATLTSDNWQYILDVCDKISSNPELETSRAVNLLKTKITSTKDANTILRSLSLLVAIAENCGSRMKQEIASKSFLEDCLIKKLSDKKLHITVKYRIIEVLEQLNRSFKSDPSLKPMNDAYNKVKTEYPQYIKAQQGPSKPAKQERTQQDKNKEDEELQRVLKLSLQEYENEQNLKKQYLNNKPLPESQPQPQQQPQPQPEQQRAASPAGSDAEQTVATVSKVRALYDLISYEEDELSFRKGDVITVIESVYRDWWRGSLPNGKIGIFPLNYVTPIVNKTPQELARENEMENRLLNVDQKQIDRLLAVLSTNDISQINEDEVTELYNNVISSRIQLGSLIDKYSVRQEELGVLNTQLNTEVKSYNELLDKSINNRSKQGNTGSYNQLPYPTVSHAVPQIVQQQQSQPPPPPQTTGPQSRYQRPVQTPGPQSHYQQHQQQPQQATGPQSQYYHPQAAHPSLQQPTGQPQPAGTQQQQYHQQAPESQSQSQSQPQLQFQQQQQPPSHPSYQQSTGYNAQYSGGQQYPPYANPQHINQQNTSAGFGNSGY</sequence>
<dbReference type="GO" id="GO:0043130">
    <property type="term" value="F:ubiquitin binding"/>
    <property type="evidence" value="ECO:0007669"/>
    <property type="project" value="InterPro"/>
</dbReference>
<dbReference type="FunFam" id="2.30.30.40:FF:000072">
    <property type="entry name" value="Unconventional Myosin IB"/>
    <property type="match status" value="1"/>
</dbReference>
<evidence type="ECO:0000313" key="14">
    <source>
        <dbReference type="Proteomes" id="UP000590412"/>
    </source>
</evidence>
<reference evidence="13" key="1">
    <citation type="submission" date="2020-03" db="EMBL/GenBank/DDBJ databases">
        <title>FDA dAtabase for Regulatory Grade micrObial Sequences (FDA-ARGOS): Supporting development and validation of Infectious Disease Dx tests.</title>
        <authorList>
            <person name="Campos J."/>
            <person name="Goldberg B."/>
            <person name="Tallon L."/>
            <person name="Sadzewicz L."/>
            <person name="Vavikolanu K."/>
            <person name="Mehta A."/>
            <person name="Aluvathingal J."/>
            <person name="Nadendla S."/>
            <person name="Nandy P."/>
            <person name="Geyer C."/>
            <person name="Yan Y."/>
            <person name="Sichtig H."/>
        </authorList>
    </citation>
    <scope>NUCLEOTIDE SEQUENCE [LARGE SCALE GENOMIC DNA]</scope>
    <source>
        <strain evidence="13">FDAARGOS_652</strain>
    </source>
</reference>
<keyword evidence="6" id="KW-0813">Transport</keyword>
<evidence type="ECO:0000256" key="5">
    <source>
        <dbReference type="ARBA" id="ARBA00022443"/>
    </source>
</evidence>
<dbReference type="InterPro" id="IPR001452">
    <property type="entry name" value="SH3_domain"/>
</dbReference>
<feature type="compositionally biased region" description="Low complexity" evidence="10">
    <location>
        <begin position="438"/>
        <end position="461"/>
    </location>
</feature>
<dbReference type="InterPro" id="IPR003903">
    <property type="entry name" value="UIM_dom"/>
</dbReference>
<dbReference type="PROSITE" id="PS50179">
    <property type="entry name" value="VHS"/>
    <property type="match status" value="1"/>
</dbReference>
<evidence type="ECO:0000256" key="8">
    <source>
        <dbReference type="ARBA" id="ARBA00022927"/>
    </source>
</evidence>
<dbReference type="SMART" id="SM00288">
    <property type="entry name" value="VHS"/>
    <property type="match status" value="1"/>
</dbReference>
<dbReference type="PANTHER" id="PTHR45929:SF3">
    <property type="entry name" value="JAK PATHWAY SIGNAL TRANSDUCTION ADAPTOR MOLECULE"/>
    <property type="match status" value="1"/>
</dbReference>
<evidence type="ECO:0000259" key="11">
    <source>
        <dbReference type="PROSITE" id="PS50002"/>
    </source>
</evidence>
<feature type="region of interest" description="Disordered" evidence="10">
    <location>
        <begin position="143"/>
        <end position="168"/>
    </location>
</feature>
<feature type="compositionally biased region" description="Low complexity" evidence="10">
    <location>
        <begin position="472"/>
        <end position="522"/>
    </location>
</feature>
<organism evidence="13 14">
    <name type="scientific">Candida parapsilosis</name>
    <name type="common">Yeast</name>
    <dbReference type="NCBI Taxonomy" id="5480"/>
    <lineage>
        <taxon>Eukaryota</taxon>
        <taxon>Fungi</taxon>
        <taxon>Dikarya</taxon>
        <taxon>Ascomycota</taxon>
        <taxon>Saccharomycotina</taxon>
        <taxon>Pichiomycetes</taxon>
        <taxon>Debaryomycetaceae</taxon>
        <taxon>Candida/Lodderomyces clade</taxon>
        <taxon>Candida</taxon>
    </lineage>
</organism>
<feature type="compositionally biased region" description="Polar residues" evidence="10">
    <location>
        <begin position="542"/>
        <end position="558"/>
    </location>
</feature>
<name>A0A8X7NK15_CANPA</name>
<keyword evidence="5 9" id="KW-0728">SH3 domain</keyword>
<evidence type="ECO:0000256" key="2">
    <source>
        <dbReference type="ARBA" id="ARBA00009666"/>
    </source>
</evidence>
<dbReference type="Gene3D" id="1.25.40.90">
    <property type="match status" value="1"/>
</dbReference>
<protein>
    <recommendedName>
        <fullName evidence="3">Class E vacuolar protein-sorting machinery protein HSE1</fullName>
    </recommendedName>
    <alternativeName>
        <fullName evidence="4">Class E vacuolar protein-sorting machinery protein hse1</fullName>
    </alternativeName>
</protein>
<dbReference type="PRINTS" id="PR00452">
    <property type="entry name" value="SH3DOMAIN"/>
</dbReference>
<feature type="domain" description="SH3" evidence="11">
    <location>
        <begin position="229"/>
        <end position="289"/>
    </location>
</feature>
<feature type="compositionally biased region" description="Polar residues" evidence="10">
    <location>
        <begin position="523"/>
        <end position="533"/>
    </location>
</feature>
<dbReference type="PANTHER" id="PTHR45929">
    <property type="entry name" value="JAK PATHWAY SIGNAL TRANSDUCTION ADAPTOR MOLECULE"/>
    <property type="match status" value="1"/>
</dbReference>
<dbReference type="InterPro" id="IPR002014">
    <property type="entry name" value="VHS_dom"/>
</dbReference>
<comment type="caution">
    <text evidence="13">The sequence shown here is derived from an EMBL/GenBank/DDBJ whole genome shotgun (WGS) entry which is preliminary data.</text>
</comment>
<feature type="compositionally biased region" description="Basic and acidic residues" evidence="10">
    <location>
        <begin position="153"/>
        <end position="168"/>
    </location>
</feature>
<comment type="subcellular location">
    <subcellularLocation>
        <location evidence="1">Endosome membrane</location>
        <topology evidence="1">Peripheral membrane protein</topology>
        <orientation evidence="1">Cytoplasmic side</orientation>
    </subcellularLocation>
</comment>
<dbReference type="Gene3D" id="2.30.30.40">
    <property type="entry name" value="SH3 Domains"/>
    <property type="match status" value="1"/>
</dbReference>
<feature type="compositionally biased region" description="Pro residues" evidence="10">
    <location>
        <begin position="198"/>
        <end position="210"/>
    </location>
</feature>
<evidence type="ECO:0000256" key="9">
    <source>
        <dbReference type="PROSITE-ProRule" id="PRU00192"/>
    </source>
</evidence>
<feature type="region of interest" description="Disordered" evidence="10">
    <location>
        <begin position="193"/>
        <end position="227"/>
    </location>
</feature>
<dbReference type="Pfam" id="PF00790">
    <property type="entry name" value="VHS"/>
    <property type="match status" value="1"/>
</dbReference>
<dbReference type="SMART" id="SM00326">
    <property type="entry name" value="SH3"/>
    <property type="match status" value="1"/>
</dbReference>
<evidence type="ECO:0000256" key="10">
    <source>
        <dbReference type="SAM" id="MobiDB-lite"/>
    </source>
</evidence>
<dbReference type="GO" id="GO:0033565">
    <property type="term" value="C:ESCRT-0 complex"/>
    <property type="evidence" value="ECO:0007669"/>
    <property type="project" value="TreeGrafter"/>
</dbReference>
<keyword evidence="8" id="KW-0653">Protein transport</keyword>
<dbReference type="SUPFAM" id="SSF48464">
    <property type="entry name" value="ENTH/VHS domain"/>
    <property type="match status" value="1"/>
</dbReference>
<dbReference type="PROSITE" id="PS50330">
    <property type="entry name" value="UIM"/>
    <property type="match status" value="1"/>
</dbReference>
<dbReference type="GO" id="GO:0035091">
    <property type="term" value="F:phosphatidylinositol binding"/>
    <property type="evidence" value="ECO:0007669"/>
    <property type="project" value="InterPro"/>
</dbReference>
<dbReference type="CDD" id="cd11805">
    <property type="entry name" value="SH3_GRB2_like_C"/>
    <property type="match status" value="1"/>
</dbReference>
<evidence type="ECO:0000256" key="1">
    <source>
        <dbReference type="ARBA" id="ARBA00004125"/>
    </source>
</evidence>
<dbReference type="Pfam" id="PF02809">
    <property type="entry name" value="UIM"/>
    <property type="match status" value="1"/>
</dbReference>
<dbReference type="AlphaFoldDB" id="A0A8X7NK15"/>
<dbReference type="InterPro" id="IPR050670">
    <property type="entry name" value="STAM"/>
</dbReference>
<dbReference type="InterPro" id="IPR036028">
    <property type="entry name" value="SH3-like_dom_sf"/>
</dbReference>
<dbReference type="GO" id="GO:0030447">
    <property type="term" value="P:filamentous growth"/>
    <property type="evidence" value="ECO:0007669"/>
    <property type="project" value="UniProtKB-ARBA"/>
</dbReference>
<evidence type="ECO:0000256" key="4">
    <source>
        <dbReference type="ARBA" id="ARBA00018978"/>
    </source>
</evidence>
<dbReference type="Proteomes" id="UP000590412">
    <property type="component" value="Unassembled WGS sequence"/>
</dbReference>
<evidence type="ECO:0000256" key="3">
    <source>
        <dbReference type="ARBA" id="ARBA00017923"/>
    </source>
</evidence>
<evidence type="ECO:0000259" key="12">
    <source>
        <dbReference type="PROSITE" id="PS50179"/>
    </source>
</evidence>
<comment type="similarity">
    <text evidence="2">Belongs to the STAM family.</text>
</comment>
<dbReference type="Gene3D" id="1.20.5.1940">
    <property type="match status" value="1"/>
</dbReference>
<dbReference type="GO" id="GO:0043328">
    <property type="term" value="P:protein transport to vacuole involved in ubiquitin-dependent protein catabolic process via the multivesicular body sorting pathway"/>
    <property type="evidence" value="ECO:0007669"/>
    <property type="project" value="TreeGrafter"/>
</dbReference>
<dbReference type="Pfam" id="PF00018">
    <property type="entry name" value="SH3_1"/>
    <property type="match status" value="1"/>
</dbReference>
<dbReference type="SUPFAM" id="SSF50044">
    <property type="entry name" value="SH3-domain"/>
    <property type="match status" value="1"/>
</dbReference>
<keyword evidence="7" id="KW-0967">Endosome</keyword>
<dbReference type="EMBL" id="JABWAB010000004">
    <property type="protein sequence ID" value="KAF6052831.1"/>
    <property type="molecule type" value="Genomic_DNA"/>
</dbReference>
<accession>A0A8X7NK15</accession>
<dbReference type="InterPro" id="IPR008942">
    <property type="entry name" value="ENTH_VHS"/>
</dbReference>
<evidence type="ECO:0000256" key="7">
    <source>
        <dbReference type="ARBA" id="ARBA00022753"/>
    </source>
</evidence>
<evidence type="ECO:0000256" key="6">
    <source>
        <dbReference type="ARBA" id="ARBA00022448"/>
    </source>
</evidence>
<dbReference type="GO" id="GO:0010008">
    <property type="term" value="C:endosome membrane"/>
    <property type="evidence" value="ECO:0007669"/>
    <property type="project" value="UniProtKB-SubCell"/>
</dbReference>
<gene>
    <name evidence="13" type="ORF">FOB60_003087</name>
</gene>
<feature type="domain" description="VHS" evidence="12">
    <location>
        <begin position="11"/>
        <end position="143"/>
    </location>
</feature>
<feature type="region of interest" description="Disordered" evidence="10">
    <location>
        <begin position="410"/>
        <end position="558"/>
    </location>
</feature>
<proteinExistence type="inferred from homology"/>
<dbReference type="OrthoDB" id="10255964at2759"/>